<dbReference type="Pfam" id="PF02779">
    <property type="entry name" value="Transket_pyr"/>
    <property type="match status" value="1"/>
</dbReference>
<dbReference type="PANTHER" id="PTHR43257">
    <property type="entry name" value="PYRUVATE DEHYDROGENASE E1 COMPONENT BETA SUBUNIT"/>
    <property type="match status" value="1"/>
</dbReference>
<dbReference type="InterPro" id="IPR009014">
    <property type="entry name" value="Transketo_C/PFOR_II"/>
</dbReference>
<dbReference type="SMART" id="SM00861">
    <property type="entry name" value="Transket_pyr"/>
    <property type="match status" value="1"/>
</dbReference>
<keyword evidence="6" id="KW-1185">Reference proteome</keyword>
<dbReference type="InterPro" id="IPR005475">
    <property type="entry name" value="Transketolase-like_Pyr-bd"/>
</dbReference>
<evidence type="ECO:0000256" key="1">
    <source>
        <dbReference type="ARBA" id="ARBA00001964"/>
    </source>
</evidence>
<dbReference type="KEGG" id="dmp:FAK_08350"/>
<dbReference type="GO" id="GO:0016491">
    <property type="term" value="F:oxidoreductase activity"/>
    <property type="evidence" value="ECO:0007669"/>
    <property type="project" value="UniProtKB-KW"/>
</dbReference>
<dbReference type="InterPro" id="IPR029061">
    <property type="entry name" value="THDP-binding"/>
</dbReference>
<dbReference type="SUPFAM" id="SSF52922">
    <property type="entry name" value="TK C-terminal domain-like"/>
    <property type="match status" value="1"/>
</dbReference>
<reference evidence="6" key="1">
    <citation type="journal article" date="2023" name="Arch. Microbiol.">
        <title>Desulfoferula mesophilus gen. nov. sp. nov., a mesophilic sulfate-reducing bacterium isolated from a brackish lake sediment.</title>
        <authorList>
            <person name="Watanabe T."/>
            <person name="Yabe T."/>
            <person name="Tsuji J.M."/>
            <person name="Fukui M."/>
        </authorList>
    </citation>
    <scope>NUCLEOTIDE SEQUENCE [LARGE SCALE GENOMIC DNA]</scope>
    <source>
        <strain evidence="6">12FAK</strain>
    </source>
</reference>
<accession>A0AAU9EET8</accession>
<dbReference type="FunFam" id="3.40.50.920:FF:000001">
    <property type="entry name" value="Pyruvate dehydrogenase E1 beta subunit"/>
    <property type="match status" value="1"/>
</dbReference>
<keyword evidence="3" id="KW-0786">Thiamine pyrophosphate</keyword>
<dbReference type="Gene3D" id="3.40.50.920">
    <property type="match status" value="1"/>
</dbReference>
<dbReference type="CDD" id="cd07036">
    <property type="entry name" value="TPP_PYR_E1-PDHc-beta_like"/>
    <property type="match status" value="1"/>
</dbReference>
<feature type="domain" description="Transketolase-like pyrimidine-binding" evidence="4">
    <location>
        <begin position="5"/>
        <end position="180"/>
    </location>
</feature>
<organism evidence="5 6">
    <name type="scientific">Desulfoferula mesophila</name>
    <dbReference type="NCBI Taxonomy" id="3058419"/>
    <lineage>
        <taxon>Bacteria</taxon>
        <taxon>Pseudomonadati</taxon>
        <taxon>Thermodesulfobacteriota</taxon>
        <taxon>Desulfarculia</taxon>
        <taxon>Desulfarculales</taxon>
        <taxon>Desulfarculaceae</taxon>
        <taxon>Desulfoferula</taxon>
    </lineage>
</organism>
<dbReference type="Gene3D" id="3.40.50.970">
    <property type="match status" value="1"/>
</dbReference>
<dbReference type="EMBL" id="AP028679">
    <property type="protein sequence ID" value="BEQ13769.1"/>
    <property type="molecule type" value="Genomic_DNA"/>
</dbReference>
<dbReference type="NCBIfam" id="NF006667">
    <property type="entry name" value="PRK09212.1"/>
    <property type="match status" value="1"/>
</dbReference>
<proteinExistence type="predicted"/>
<evidence type="ECO:0000313" key="6">
    <source>
        <dbReference type="Proteomes" id="UP001366166"/>
    </source>
</evidence>
<evidence type="ECO:0000313" key="5">
    <source>
        <dbReference type="EMBL" id="BEQ13769.1"/>
    </source>
</evidence>
<evidence type="ECO:0000256" key="2">
    <source>
        <dbReference type="ARBA" id="ARBA00023002"/>
    </source>
</evidence>
<dbReference type="FunFam" id="3.40.50.970:FF:000001">
    <property type="entry name" value="Pyruvate dehydrogenase E1 beta subunit"/>
    <property type="match status" value="1"/>
</dbReference>
<name>A0AAU9EET8_9BACT</name>
<evidence type="ECO:0000256" key="3">
    <source>
        <dbReference type="ARBA" id="ARBA00023052"/>
    </source>
</evidence>
<dbReference type="PANTHER" id="PTHR43257:SF2">
    <property type="entry name" value="PYRUVATE DEHYDROGENASE E1 COMPONENT SUBUNIT BETA"/>
    <property type="match status" value="1"/>
</dbReference>
<dbReference type="Proteomes" id="UP001366166">
    <property type="component" value="Chromosome"/>
</dbReference>
<dbReference type="Pfam" id="PF02780">
    <property type="entry name" value="Transketolase_C"/>
    <property type="match status" value="1"/>
</dbReference>
<dbReference type="AlphaFoldDB" id="A0AAU9EET8"/>
<gene>
    <name evidence="5" type="ORF">FAK_08350</name>
</gene>
<dbReference type="SUPFAM" id="SSF52518">
    <property type="entry name" value="Thiamin diphosphate-binding fold (THDP-binding)"/>
    <property type="match status" value="1"/>
</dbReference>
<keyword evidence="2" id="KW-0560">Oxidoreductase</keyword>
<sequence>MSRVITYAQALNEALAYCMEKDDSVFVMGEDVGRYGGIFQVTAGLQERFGVDRIMDTPISEAAFVGGAVGAAMTGMRPVVEIMFIDFITVAMDMVVNQMAKMHFMFGGRAKVPMVLRVNIGAGRGTAAQHSQSFHAIFQHIPGIKIAMPSTPYDAKGMLIEAIQDDNPVLFVEHKKIYIDKGEVPEEAYTVPLGKAKVVRPGKDITVVATLNMVAKALAVAEEMAGKGVDMEVIDLRSLCPLDREAVLASVRKTGTLITADEGCHTGNMGGELAATVAEQALDSLKAPIVRVSGPDTPVAFSPPLEQAFIPSEQDLKDAVNRVLEYL</sequence>
<dbReference type="RefSeq" id="WP_338605515.1">
    <property type="nucleotide sequence ID" value="NZ_AP028679.1"/>
</dbReference>
<dbReference type="InterPro" id="IPR033248">
    <property type="entry name" value="Transketolase_C"/>
</dbReference>
<comment type="cofactor">
    <cofactor evidence="1">
        <name>thiamine diphosphate</name>
        <dbReference type="ChEBI" id="CHEBI:58937"/>
    </cofactor>
</comment>
<evidence type="ECO:0000259" key="4">
    <source>
        <dbReference type="SMART" id="SM00861"/>
    </source>
</evidence>
<protein>
    <submittedName>
        <fullName evidence="5">Transketolase</fullName>
    </submittedName>
</protein>